<dbReference type="InterPro" id="IPR004882">
    <property type="entry name" value="Luc7-rel"/>
</dbReference>
<name>A0AAV1JCM1_9NEOP</name>
<comment type="caution">
    <text evidence="2">The sequence shown here is derived from an EMBL/GenBank/DDBJ whole genome shotgun (WGS) entry which is preliminary data.</text>
</comment>
<dbReference type="Proteomes" id="UP001497472">
    <property type="component" value="Unassembled WGS sequence"/>
</dbReference>
<accession>A0AAV1JCM1</accession>
<dbReference type="GO" id="GO:0005685">
    <property type="term" value="C:U1 snRNP"/>
    <property type="evidence" value="ECO:0007669"/>
    <property type="project" value="InterPro"/>
</dbReference>
<evidence type="ECO:0000313" key="2">
    <source>
        <dbReference type="EMBL" id="CAK1547202.1"/>
    </source>
</evidence>
<keyword evidence="3" id="KW-1185">Reference proteome</keyword>
<dbReference type="PANTHER" id="PTHR12375">
    <property type="entry name" value="RNA-BINDING PROTEIN LUC7-RELATED"/>
    <property type="match status" value="1"/>
</dbReference>
<protein>
    <submittedName>
        <fullName evidence="2">Uncharacterized protein</fullName>
    </submittedName>
</protein>
<evidence type="ECO:0000256" key="1">
    <source>
        <dbReference type="ARBA" id="ARBA00005655"/>
    </source>
</evidence>
<comment type="similarity">
    <text evidence="1">Belongs to the Luc7 family.</text>
</comment>
<organism evidence="2 3">
    <name type="scientific">Leptosia nina</name>
    <dbReference type="NCBI Taxonomy" id="320188"/>
    <lineage>
        <taxon>Eukaryota</taxon>
        <taxon>Metazoa</taxon>
        <taxon>Ecdysozoa</taxon>
        <taxon>Arthropoda</taxon>
        <taxon>Hexapoda</taxon>
        <taxon>Insecta</taxon>
        <taxon>Pterygota</taxon>
        <taxon>Neoptera</taxon>
        <taxon>Endopterygota</taxon>
        <taxon>Lepidoptera</taxon>
        <taxon>Glossata</taxon>
        <taxon>Ditrysia</taxon>
        <taxon>Papilionoidea</taxon>
        <taxon>Pieridae</taxon>
        <taxon>Pierinae</taxon>
        <taxon>Leptosia</taxon>
    </lineage>
</organism>
<dbReference type="GO" id="GO:0006376">
    <property type="term" value="P:mRNA splice site recognition"/>
    <property type="evidence" value="ECO:0007669"/>
    <property type="project" value="InterPro"/>
</dbReference>
<dbReference type="AlphaFoldDB" id="A0AAV1JCM1"/>
<dbReference type="EMBL" id="CAVLEF010000009">
    <property type="protein sequence ID" value="CAK1547202.1"/>
    <property type="molecule type" value="Genomic_DNA"/>
</dbReference>
<proteinExistence type="inferred from homology"/>
<reference evidence="2 3" key="1">
    <citation type="submission" date="2023-11" db="EMBL/GenBank/DDBJ databases">
        <authorList>
            <person name="Okamura Y."/>
        </authorList>
    </citation>
    <scope>NUCLEOTIDE SEQUENCE [LARGE SCALE GENOMIC DNA]</scope>
</reference>
<gene>
    <name evidence="2" type="ORF">LNINA_LOCUS6693</name>
</gene>
<dbReference type="GO" id="GO:0003729">
    <property type="term" value="F:mRNA binding"/>
    <property type="evidence" value="ECO:0007669"/>
    <property type="project" value="InterPro"/>
</dbReference>
<dbReference type="Pfam" id="PF03194">
    <property type="entry name" value="LUC7"/>
    <property type="match status" value="1"/>
</dbReference>
<evidence type="ECO:0000313" key="3">
    <source>
        <dbReference type="Proteomes" id="UP001497472"/>
    </source>
</evidence>
<sequence>MSAHEQMRAMLDQLMGTARNGETDKHGVKFYDDTVCKSFLLQCCPHEILSSTKMPNTSLNCSSQYLTDEG</sequence>